<dbReference type="EMBL" id="JAIQCJ010000090">
    <property type="protein sequence ID" value="KAJ8798056.1"/>
    <property type="molecule type" value="Genomic_DNA"/>
</dbReference>
<accession>A0AB34HZ31</accession>
<comment type="caution">
    <text evidence="1">The sequence shown here is derived from an EMBL/GenBank/DDBJ whole genome shotgun (WGS) entry which is preliminary data.</text>
</comment>
<name>A0AB34HZ31_ESCRO</name>
<dbReference type="Proteomes" id="UP001159641">
    <property type="component" value="Unassembled WGS sequence"/>
</dbReference>
<sequence length="97" mass="11120">MSRLLPRLFPRQVRAPLCGWPSGCPVALFPLCMAPLLPQRGLTFLLLILSISPTRWLPRFVQRQWEMHTGSEQLAVCLPDRLERARMQRCHGNLLCG</sequence>
<reference evidence="1 2" key="1">
    <citation type="submission" date="2022-11" db="EMBL/GenBank/DDBJ databases">
        <title>Whole genome sequence of Eschrichtius robustus ER-17-0199.</title>
        <authorList>
            <person name="Bruniche-Olsen A."/>
            <person name="Black A.N."/>
            <person name="Fields C.J."/>
            <person name="Walden K."/>
            <person name="Dewoody J.A."/>
        </authorList>
    </citation>
    <scope>NUCLEOTIDE SEQUENCE [LARGE SCALE GENOMIC DNA]</scope>
    <source>
        <strain evidence="1">ER-17-0199</strain>
        <tissue evidence="1">Blubber</tissue>
    </source>
</reference>
<proteinExistence type="predicted"/>
<keyword evidence="2" id="KW-1185">Reference proteome</keyword>
<evidence type="ECO:0000313" key="1">
    <source>
        <dbReference type="EMBL" id="KAJ8798056.1"/>
    </source>
</evidence>
<dbReference type="AlphaFoldDB" id="A0AB34HZ31"/>
<organism evidence="1 2">
    <name type="scientific">Eschrichtius robustus</name>
    <name type="common">California gray whale</name>
    <name type="synonym">Eschrichtius gibbosus</name>
    <dbReference type="NCBI Taxonomy" id="9764"/>
    <lineage>
        <taxon>Eukaryota</taxon>
        <taxon>Metazoa</taxon>
        <taxon>Chordata</taxon>
        <taxon>Craniata</taxon>
        <taxon>Vertebrata</taxon>
        <taxon>Euteleostomi</taxon>
        <taxon>Mammalia</taxon>
        <taxon>Eutheria</taxon>
        <taxon>Laurasiatheria</taxon>
        <taxon>Artiodactyla</taxon>
        <taxon>Whippomorpha</taxon>
        <taxon>Cetacea</taxon>
        <taxon>Mysticeti</taxon>
        <taxon>Eschrichtiidae</taxon>
        <taxon>Eschrichtius</taxon>
    </lineage>
</organism>
<evidence type="ECO:0000313" key="2">
    <source>
        <dbReference type="Proteomes" id="UP001159641"/>
    </source>
</evidence>
<gene>
    <name evidence="1" type="ORF">J1605_016939</name>
</gene>
<protein>
    <submittedName>
        <fullName evidence="1">Uncharacterized protein</fullName>
    </submittedName>
</protein>